<sequence length="206" mass="21693">MRDKAERTNQKQRTRDAILDGARRLMSRGEPVTVAAAAAEHGISRATAYRYFSEPQALALEAGLATLVPPYEQVIAGTTDLRARLAAITAAMIRLTLENEPAFRQYLAHAVTAADGSSSRGARRVGYMQRALGELPHDLSAAQAADLVASLATVAGVEGLVALTDVAGRDSATAARLLGEIADAILTRHLGPASVAAADQAKPRQR</sequence>
<evidence type="ECO:0000313" key="1">
    <source>
        <dbReference type="EMBL" id="ALV27540.1"/>
    </source>
</evidence>
<evidence type="ECO:0000313" key="2">
    <source>
        <dbReference type="Proteomes" id="UP000064921"/>
    </source>
</evidence>
<dbReference type="RefSeq" id="WP_058898915.1">
    <property type="nucleotide sequence ID" value="NZ_CM011124.1"/>
</dbReference>
<gene>
    <name evidence="1" type="ORF">APZ00_11065</name>
</gene>
<reference evidence="1 2" key="1">
    <citation type="submission" date="2015-10" db="EMBL/GenBank/DDBJ databases">
        <title>The world's first case of liver abscess caused by Pannonibacter phragmitetus.</title>
        <authorList>
            <person name="Ming D."/>
            <person name="Wang M."/>
            <person name="Zhou Y."/>
            <person name="Jiang T."/>
            <person name="Hu S."/>
        </authorList>
    </citation>
    <scope>NUCLEOTIDE SEQUENCE [LARGE SCALE GENOMIC DNA]</scope>
    <source>
        <strain evidence="1 2">31801</strain>
    </source>
</reference>
<keyword evidence="2" id="KW-1185">Reference proteome</keyword>
<dbReference type="KEGG" id="pphr:APZ00_11065"/>
<proteinExistence type="predicted"/>
<dbReference type="STRING" id="121719.APZ00_11065"/>
<name>A0A0U3PTS6_9HYPH</name>
<dbReference type="InterPro" id="IPR009057">
    <property type="entry name" value="Homeodomain-like_sf"/>
</dbReference>
<protein>
    <submittedName>
        <fullName evidence="1">Uncharacterized protein</fullName>
    </submittedName>
</protein>
<dbReference type="SUPFAM" id="SSF46689">
    <property type="entry name" value="Homeodomain-like"/>
    <property type="match status" value="1"/>
</dbReference>
<dbReference type="Proteomes" id="UP000064921">
    <property type="component" value="Chromosome"/>
</dbReference>
<accession>A0A0U3PTS6</accession>
<dbReference type="Gene3D" id="1.10.357.10">
    <property type="entry name" value="Tetracycline Repressor, domain 2"/>
    <property type="match status" value="1"/>
</dbReference>
<dbReference type="AlphaFoldDB" id="A0A0U3PTS6"/>
<organism evidence="1 2">
    <name type="scientific">Pannonibacter phragmitetus</name>
    <dbReference type="NCBI Taxonomy" id="121719"/>
    <lineage>
        <taxon>Bacteria</taxon>
        <taxon>Pseudomonadati</taxon>
        <taxon>Pseudomonadota</taxon>
        <taxon>Alphaproteobacteria</taxon>
        <taxon>Hyphomicrobiales</taxon>
        <taxon>Stappiaceae</taxon>
        <taxon>Pannonibacter</taxon>
    </lineage>
</organism>
<dbReference type="EMBL" id="CP013068">
    <property type="protein sequence ID" value="ALV27540.1"/>
    <property type="molecule type" value="Genomic_DNA"/>
</dbReference>